<comment type="caution">
    <text evidence="1">The sequence shown here is derived from an EMBL/GenBank/DDBJ whole genome shotgun (WGS) entry which is preliminary data.</text>
</comment>
<proteinExistence type="predicted"/>
<evidence type="ECO:0000313" key="2">
    <source>
        <dbReference type="Proteomes" id="UP000288388"/>
    </source>
</evidence>
<dbReference type="Proteomes" id="UP000288388">
    <property type="component" value="Unassembled WGS sequence"/>
</dbReference>
<dbReference type="RefSeq" id="WP_016179254.1">
    <property type="nucleotide sequence ID" value="NZ_CAAKNX010000017.1"/>
</dbReference>
<accession>A0A437UQA9</accession>
<dbReference type="EMBL" id="RYZS01000001">
    <property type="protein sequence ID" value="RVU95716.1"/>
    <property type="molecule type" value="Genomic_DNA"/>
</dbReference>
<sequence length="153" mass="18083">MINKKVRVYQTPLERANTSYDTEVHKEIIHKEKNFYNVLFDNIQVGKVIERRFLIKKDDCPIAFIKSLIPCIHSNIKSNECVNLEKEVDDLLQVKIVKKEFSLTWPTNEEAEILHIIGDGQIIVEKQYLLNRENKIIRYEEESSSPETFIFEE</sequence>
<evidence type="ECO:0000313" key="1">
    <source>
        <dbReference type="EMBL" id="RVU95716.1"/>
    </source>
</evidence>
<organism evidence="1 2">
    <name type="scientific">Enterococcus avium</name>
    <name type="common">Streptococcus avium</name>
    <dbReference type="NCBI Taxonomy" id="33945"/>
    <lineage>
        <taxon>Bacteria</taxon>
        <taxon>Bacillati</taxon>
        <taxon>Bacillota</taxon>
        <taxon>Bacilli</taxon>
        <taxon>Lactobacillales</taxon>
        <taxon>Enterococcaceae</taxon>
        <taxon>Enterococcus</taxon>
    </lineage>
</organism>
<reference evidence="1 2" key="1">
    <citation type="submission" date="2018-12" db="EMBL/GenBank/DDBJ databases">
        <title>A novel vanA-carrying plasmid in a clinical isolate of Enterococcus avium.</title>
        <authorList>
            <person name="Bernasconi O.J."/>
            <person name="Luzzaro F."/>
            <person name="Endimiani A."/>
        </authorList>
    </citation>
    <scope>NUCLEOTIDE SEQUENCE [LARGE SCALE GENOMIC DNA]</scope>
    <source>
        <strain evidence="1 2">LC0559/18</strain>
    </source>
</reference>
<protein>
    <submittedName>
        <fullName evidence="1">Uncharacterized protein</fullName>
    </submittedName>
</protein>
<gene>
    <name evidence="1" type="ORF">EK398_13160</name>
</gene>
<name>A0A437UQA9_ENTAV</name>
<dbReference type="AlphaFoldDB" id="A0A437UQA9"/>
<dbReference type="GeneID" id="86911058"/>